<proteinExistence type="inferred from homology"/>
<organism evidence="9 10">
    <name type="scientific">Paenibacillus durus</name>
    <name type="common">Paenibacillus azotofixans</name>
    <dbReference type="NCBI Taxonomy" id="44251"/>
    <lineage>
        <taxon>Bacteria</taxon>
        <taxon>Bacillati</taxon>
        <taxon>Bacillota</taxon>
        <taxon>Bacilli</taxon>
        <taxon>Bacillales</taxon>
        <taxon>Paenibacillaceae</taxon>
        <taxon>Paenibacillus</taxon>
    </lineage>
</organism>
<dbReference type="GO" id="GO:0042956">
    <property type="term" value="P:maltodextrin transmembrane transport"/>
    <property type="evidence" value="ECO:0007669"/>
    <property type="project" value="TreeGrafter"/>
</dbReference>
<evidence type="ECO:0000256" key="5">
    <source>
        <dbReference type="ARBA" id="ARBA00022989"/>
    </source>
</evidence>
<dbReference type="CDD" id="cd06261">
    <property type="entry name" value="TM_PBP2"/>
    <property type="match status" value="1"/>
</dbReference>
<dbReference type="OrthoDB" id="9794684at2"/>
<feature type="transmembrane region" description="Helical" evidence="7">
    <location>
        <begin position="243"/>
        <end position="264"/>
    </location>
</feature>
<comment type="similarity">
    <text evidence="7">Belongs to the binding-protein-dependent transport system permease family.</text>
</comment>
<feature type="transmembrane region" description="Helical" evidence="7">
    <location>
        <begin position="79"/>
        <end position="101"/>
    </location>
</feature>
<keyword evidence="5 7" id="KW-1133">Transmembrane helix</keyword>
<keyword evidence="2 7" id="KW-0813">Transport</keyword>
<feature type="transmembrane region" description="Helical" evidence="7">
    <location>
        <begin position="113"/>
        <end position="132"/>
    </location>
</feature>
<evidence type="ECO:0000256" key="4">
    <source>
        <dbReference type="ARBA" id="ARBA00022692"/>
    </source>
</evidence>
<keyword evidence="3" id="KW-1003">Cell membrane</keyword>
<evidence type="ECO:0000256" key="3">
    <source>
        <dbReference type="ARBA" id="ARBA00022475"/>
    </source>
</evidence>
<comment type="subcellular location">
    <subcellularLocation>
        <location evidence="1 7">Cell membrane</location>
        <topology evidence="1 7">Multi-pass membrane protein</topology>
    </subcellularLocation>
</comment>
<evidence type="ECO:0000313" key="10">
    <source>
        <dbReference type="Proteomes" id="UP000029409"/>
    </source>
</evidence>
<dbReference type="GO" id="GO:0005886">
    <property type="term" value="C:plasma membrane"/>
    <property type="evidence" value="ECO:0007669"/>
    <property type="project" value="UniProtKB-SubCell"/>
</dbReference>
<feature type="domain" description="ABC transmembrane type-1" evidence="8">
    <location>
        <begin position="73"/>
        <end position="264"/>
    </location>
</feature>
<evidence type="ECO:0000259" key="8">
    <source>
        <dbReference type="PROSITE" id="PS50928"/>
    </source>
</evidence>
<dbReference type="Pfam" id="PF00528">
    <property type="entry name" value="BPD_transp_1"/>
    <property type="match status" value="1"/>
</dbReference>
<sequence>MRPGNQARTTIRLSFSYIALILLTAFCAYPALWVLMSSFRTGDALFSDTILPASYTLSHYTELFAKHPFGVWYMNTLKIAVSSMILGTILTLLTGYAFSVFRFTGRKNLMSILLVLGLFPGFMSMIAIYILLNQMNLLNTHTAVVIVYAAGAPLYFLFAKSYFDTIPRSLVEAARIDGAGHMPIFFRIVLPLSTPLIVYTALMTFTGAFTDFIFAKLVLRSPDKKTLAVGLFDMIGDRFSNEFTMFAAGCVLAAVPVTILFILMQRFLVDGLTAGADKG</sequence>
<dbReference type="AlphaFoldDB" id="A0A089HNR4"/>
<dbReference type="Gene3D" id="1.10.3720.10">
    <property type="entry name" value="MetI-like"/>
    <property type="match status" value="1"/>
</dbReference>
<dbReference type="STRING" id="44251.PDUR_13150"/>
<dbReference type="KEGG" id="pdu:PDUR_13150"/>
<dbReference type="InterPro" id="IPR050901">
    <property type="entry name" value="BP-dep_ABC_trans_perm"/>
</dbReference>
<dbReference type="PANTHER" id="PTHR32243:SF34">
    <property type="entry name" value="GALACTOOLIGOSACCHARIDES TRANSPORT SYSTEM PERMEASE PROTEIN GANQ"/>
    <property type="match status" value="1"/>
</dbReference>
<dbReference type="InterPro" id="IPR000515">
    <property type="entry name" value="MetI-like"/>
</dbReference>
<feature type="transmembrane region" description="Helical" evidence="7">
    <location>
        <begin position="12"/>
        <end position="36"/>
    </location>
</feature>
<keyword evidence="10" id="KW-1185">Reference proteome</keyword>
<dbReference type="InterPro" id="IPR035906">
    <property type="entry name" value="MetI-like_sf"/>
</dbReference>
<dbReference type="SUPFAM" id="SSF161098">
    <property type="entry name" value="MetI-like"/>
    <property type="match status" value="1"/>
</dbReference>
<evidence type="ECO:0000256" key="7">
    <source>
        <dbReference type="RuleBase" id="RU363032"/>
    </source>
</evidence>
<protein>
    <submittedName>
        <fullName evidence="9">Arabinogalactan ABC transporter permease</fullName>
    </submittedName>
</protein>
<evidence type="ECO:0000256" key="2">
    <source>
        <dbReference type="ARBA" id="ARBA00022448"/>
    </source>
</evidence>
<dbReference type="PANTHER" id="PTHR32243">
    <property type="entry name" value="MALTOSE TRANSPORT SYSTEM PERMEASE-RELATED"/>
    <property type="match status" value="1"/>
</dbReference>
<dbReference type="PROSITE" id="PS50928">
    <property type="entry name" value="ABC_TM1"/>
    <property type="match status" value="1"/>
</dbReference>
<keyword evidence="6 7" id="KW-0472">Membrane</keyword>
<reference evidence="9 10" key="1">
    <citation type="submission" date="2014-08" db="EMBL/GenBank/DDBJ databases">
        <title>Comparative genomics of the Paenibacillus odorifer group.</title>
        <authorList>
            <person name="den Bakker H.C."/>
            <person name="Tsai Y.-C."/>
            <person name="Martin N."/>
            <person name="Korlach J."/>
            <person name="Wiedmann M."/>
        </authorList>
    </citation>
    <scope>NUCLEOTIDE SEQUENCE [LARGE SCALE GENOMIC DNA]</scope>
    <source>
        <strain evidence="9 10">DSM 1735</strain>
    </source>
</reference>
<evidence type="ECO:0000313" key="9">
    <source>
        <dbReference type="EMBL" id="AIQ12747.1"/>
    </source>
</evidence>
<dbReference type="eggNOG" id="COG3833">
    <property type="taxonomic scope" value="Bacteria"/>
</dbReference>
<dbReference type="EMBL" id="CP009288">
    <property type="protein sequence ID" value="AIQ12747.1"/>
    <property type="molecule type" value="Genomic_DNA"/>
</dbReference>
<evidence type="ECO:0000256" key="6">
    <source>
        <dbReference type="ARBA" id="ARBA00023136"/>
    </source>
</evidence>
<dbReference type="Proteomes" id="UP000029409">
    <property type="component" value="Chromosome"/>
</dbReference>
<feature type="transmembrane region" description="Helical" evidence="7">
    <location>
        <begin position="138"/>
        <end position="158"/>
    </location>
</feature>
<gene>
    <name evidence="9" type="ORF">PDUR_13150</name>
</gene>
<evidence type="ECO:0000256" key="1">
    <source>
        <dbReference type="ARBA" id="ARBA00004651"/>
    </source>
</evidence>
<dbReference type="RefSeq" id="WP_042206584.1">
    <property type="nucleotide sequence ID" value="NZ_CP009288.1"/>
</dbReference>
<keyword evidence="4 7" id="KW-0812">Transmembrane</keyword>
<accession>A0A089HNR4</accession>
<name>A0A089HNR4_PAEDU</name>
<dbReference type="GO" id="GO:0015423">
    <property type="term" value="F:ABC-type maltose transporter activity"/>
    <property type="evidence" value="ECO:0007669"/>
    <property type="project" value="TreeGrafter"/>
</dbReference>